<dbReference type="Gramene" id="MELO3C025845.2.1">
    <property type="protein sequence ID" value="MELO3C025845.2.1"/>
    <property type="gene ID" value="MELO3C025845.2"/>
</dbReference>
<accession>A0A9I9DYD5</accession>
<proteinExistence type="predicted"/>
<keyword evidence="2" id="KW-0694">RNA-binding</keyword>
<evidence type="ECO:0000256" key="5">
    <source>
        <dbReference type="ARBA" id="ARBA00035266"/>
    </source>
</evidence>
<name>A0A9I9DYD5_CUCME</name>
<protein>
    <recommendedName>
        <fullName evidence="5">Small ribosomal subunit protein bS18c</fullName>
    </recommendedName>
    <alternativeName>
        <fullName evidence="6">30S ribosomal protein S18, chloroplastic</fullName>
    </alternativeName>
</protein>
<dbReference type="PANTHER" id="PTHR13479:SF65">
    <property type="entry name" value="F10K1.8 PROTEIN"/>
    <property type="match status" value="1"/>
</dbReference>
<dbReference type="InterPro" id="IPR001648">
    <property type="entry name" value="Ribosomal_bS18"/>
</dbReference>
<dbReference type="GO" id="GO:0003735">
    <property type="term" value="F:structural constituent of ribosome"/>
    <property type="evidence" value="ECO:0007669"/>
    <property type="project" value="InterPro"/>
</dbReference>
<evidence type="ECO:0000256" key="2">
    <source>
        <dbReference type="ARBA" id="ARBA00022884"/>
    </source>
</evidence>
<evidence type="ECO:0000256" key="3">
    <source>
        <dbReference type="ARBA" id="ARBA00022980"/>
    </source>
</evidence>
<dbReference type="EnsemblPlants" id="MELO3C025845.2.1">
    <property type="protein sequence ID" value="MELO3C025845.2.1"/>
    <property type="gene ID" value="MELO3C025845.2"/>
</dbReference>
<dbReference type="PANTHER" id="PTHR13479">
    <property type="entry name" value="30S RIBOSOMAL PROTEIN S18"/>
    <property type="match status" value="1"/>
</dbReference>
<keyword evidence="4" id="KW-0687">Ribonucleoprotein</keyword>
<dbReference type="Pfam" id="PF01084">
    <property type="entry name" value="Ribosomal_S18"/>
    <property type="match status" value="1"/>
</dbReference>
<feature type="region of interest" description="Disordered" evidence="7">
    <location>
        <begin position="44"/>
        <end position="63"/>
    </location>
</feature>
<evidence type="ECO:0000313" key="8">
    <source>
        <dbReference type="EnsemblPlants" id="MELO3C025845.2.1"/>
    </source>
</evidence>
<keyword evidence="3" id="KW-0689">Ribosomal protein</keyword>
<dbReference type="InterPro" id="IPR036870">
    <property type="entry name" value="Ribosomal_bS18_sf"/>
</dbReference>
<organism evidence="8">
    <name type="scientific">Cucumis melo</name>
    <name type="common">Muskmelon</name>
    <dbReference type="NCBI Taxonomy" id="3656"/>
    <lineage>
        <taxon>Eukaryota</taxon>
        <taxon>Viridiplantae</taxon>
        <taxon>Streptophyta</taxon>
        <taxon>Embryophyta</taxon>
        <taxon>Tracheophyta</taxon>
        <taxon>Spermatophyta</taxon>
        <taxon>Magnoliopsida</taxon>
        <taxon>eudicotyledons</taxon>
        <taxon>Gunneridae</taxon>
        <taxon>Pentapetalae</taxon>
        <taxon>rosids</taxon>
        <taxon>fabids</taxon>
        <taxon>Cucurbitales</taxon>
        <taxon>Cucurbitaceae</taxon>
        <taxon>Benincaseae</taxon>
        <taxon>Cucumis</taxon>
    </lineage>
</organism>
<dbReference type="AlphaFoldDB" id="A0A9I9DYD5"/>
<sequence>MRTVQVALRTLGGGLSRGLKQPSVLRNLSTNAARDVVLLDSGGNSSGSGFDDDNKGNPDSFETADDFERRIFGGVSMAGSGNDAFFEKFDRLGKPRERIGSKLSGGNNFQALRDLEDNFDTLSDGMDGKLKKASTYFEVDPDEIEKDDYAFRADMSFRPGSTYTVKDLDLTRPGVRKPPKRVGFQVTTEEALRKADFRNVRFLANFITEAGIINKRSNVNFLNKNQTRISAKAQRKVAREIKTARAFGLMPFTTMGTKSFIFGKSMENLDTDFEYEVFDNDNTDADGGRMLRS</sequence>
<dbReference type="Gene3D" id="4.10.640.10">
    <property type="entry name" value="Ribosomal protein S18"/>
    <property type="match status" value="1"/>
</dbReference>
<evidence type="ECO:0000256" key="4">
    <source>
        <dbReference type="ARBA" id="ARBA00023274"/>
    </source>
</evidence>
<dbReference type="SUPFAM" id="SSF46911">
    <property type="entry name" value="Ribosomal protein S18"/>
    <property type="match status" value="1"/>
</dbReference>
<evidence type="ECO:0000256" key="6">
    <source>
        <dbReference type="ARBA" id="ARBA00035368"/>
    </source>
</evidence>
<dbReference type="GO" id="GO:0070181">
    <property type="term" value="F:small ribosomal subunit rRNA binding"/>
    <property type="evidence" value="ECO:0007669"/>
    <property type="project" value="TreeGrafter"/>
</dbReference>
<dbReference type="GO" id="GO:0006412">
    <property type="term" value="P:translation"/>
    <property type="evidence" value="ECO:0007669"/>
    <property type="project" value="InterPro"/>
</dbReference>
<dbReference type="GO" id="GO:0005763">
    <property type="term" value="C:mitochondrial small ribosomal subunit"/>
    <property type="evidence" value="ECO:0007669"/>
    <property type="project" value="TreeGrafter"/>
</dbReference>
<reference evidence="8" key="1">
    <citation type="submission" date="2023-03" db="UniProtKB">
        <authorList>
            <consortium name="EnsemblPlants"/>
        </authorList>
    </citation>
    <scope>IDENTIFICATION</scope>
</reference>
<keyword evidence="1" id="KW-0699">rRNA-binding</keyword>
<evidence type="ECO:0000256" key="1">
    <source>
        <dbReference type="ARBA" id="ARBA00022730"/>
    </source>
</evidence>
<evidence type="ECO:0000256" key="7">
    <source>
        <dbReference type="SAM" id="MobiDB-lite"/>
    </source>
</evidence>